<dbReference type="Gene3D" id="1.10.530.10">
    <property type="match status" value="1"/>
</dbReference>
<proteinExistence type="inferred from homology"/>
<comment type="similarity">
    <text evidence="1">Belongs to the transglycosylase Slt family.</text>
</comment>
<dbReference type="PANTHER" id="PTHR37423">
    <property type="entry name" value="SOLUBLE LYTIC MUREIN TRANSGLYCOSYLASE-RELATED"/>
    <property type="match status" value="1"/>
</dbReference>
<organism evidence="3 4">
    <name type="scientific">Fictibacillus solisalsi</name>
    <dbReference type="NCBI Taxonomy" id="459525"/>
    <lineage>
        <taxon>Bacteria</taxon>
        <taxon>Bacillati</taxon>
        <taxon>Bacillota</taxon>
        <taxon>Bacilli</taxon>
        <taxon>Bacillales</taxon>
        <taxon>Fictibacillaceae</taxon>
        <taxon>Fictibacillus</taxon>
    </lineage>
</organism>
<dbReference type="PROSITE" id="PS00922">
    <property type="entry name" value="TRANSGLYCOSYLASE"/>
    <property type="match status" value="1"/>
</dbReference>
<dbReference type="GO" id="GO:0000270">
    <property type="term" value="P:peptidoglycan metabolic process"/>
    <property type="evidence" value="ECO:0007669"/>
    <property type="project" value="InterPro"/>
</dbReference>
<feature type="domain" description="Transglycosylase SLT" evidence="2">
    <location>
        <begin position="89"/>
        <end position="197"/>
    </location>
</feature>
<evidence type="ECO:0000259" key="2">
    <source>
        <dbReference type="Pfam" id="PF01464"/>
    </source>
</evidence>
<dbReference type="RefSeq" id="WP_090232925.1">
    <property type="nucleotide sequence ID" value="NZ_FNHW01000001.1"/>
</dbReference>
<dbReference type="GO" id="GO:0016020">
    <property type="term" value="C:membrane"/>
    <property type="evidence" value="ECO:0007669"/>
    <property type="project" value="InterPro"/>
</dbReference>
<name>A0A1G9UIQ8_9BACL</name>
<dbReference type="InterPro" id="IPR023346">
    <property type="entry name" value="Lysozyme-like_dom_sf"/>
</dbReference>
<dbReference type="OrthoDB" id="9815002at2"/>
<reference evidence="4" key="1">
    <citation type="submission" date="2016-10" db="EMBL/GenBank/DDBJ databases">
        <authorList>
            <person name="Varghese N."/>
            <person name="Submissions S."/>
        </authorList>
    </citation>
    <scope>NUCLEOTIDE SEQUENCE [LARGE SCALE GENOMIC DNA]</scope>
    <source>
        <strain evidence="4">CGMCC 1.6854</strain>
    </source>
</reference>
<evidence type="ECO:0000313" key="3">
    <source>
        <dbReference type="EMBL" id="SDM59811.1"/>
    </source>
</evidence>
<evidence type="ECO:0000256" key="1">
    <source>
        <dbReference type="ARBA" id="ARBA00007734"/>
    </source>
</evidence>
<evidence type="ECO:0000313" key="4">
    <source>
        <dbReference type="Proteomes" id="UP000199544"/>
    </source>
</evidence>
<dbReference type="InterPro" id="IPR008258">
    <property type="entry name" value="Transglycosylase_SLT_dom_1"/>
</dbReference>
<dbReference type="AlphaFoldDB" id="A0A1G9UIQ8"/>
<dbReference type="CDD" id="cd00254">
    <property type="entry name" value="LT-like"/>
    <property type="match status" value="1"/>
</dbReference>
<dbReference type="PANTHER" id="PTHR37423:SF2">
    <property type="entry name" value="MEMBRANE-BOUND LYTIC MUREIN TRANSGLYCOSYLASE C"/>
    <property type="match status" value="1"/>
</dbReference>
<gene>
    <name evidence="3" type="ORF">SAMN04488137_0949</name>
</gene>
<dbReference type="SUPFAM" id="SSF53955">
    <property type="entry name" value="Lysozyme-like"/>
    <property type="match status" value="1"/>
</dbReference>
<dbReference type="Pfam" id="PF01464">
    <property type="entry name" value="SLT"/>
    <property type="match status" value="1"/>
</dbReference>
<sequence length="210" mass="22956">MEINAIRMMLQLQSLKQESAAGIQSPFASSPFAMILEQLFEAAGIMPEQTTAGSQERMNVSTVLQQAQLPEKPATRPPASKQHQDVHQLIDQISSKHNMNPALITSIVQHESGFNPMSKSPAGAMGLMQLMPETARGLGVRNPYHAEDNLEGGIKYIKQLLDKYRGDEKLALAAYNAGPGNVAKYGGIPPFKETQNYVAKVLHTYQALNV</sequence>
<protein>
    <submittedName>
        <fullName evidence="3">Soluble lytic murein transglycosylase</fullName>
    </submittedName>
</protein>
<dbReference type="Proteomes" id="UP000199544">
    <property type="component" value="Unassembled WGS sequence"/>
</dbReference>
<dbReference type="GO" id="GO:0008933">
    <property type="term" value="F:peptidoglycan lytic transglycosylase activity"/>
    <property type="evidence" value="ECO:0007669"/>
    <property type="project" value="InterPro"/>
</dbReference>
<dbReference type="EMBL" id="FNHW01000001">
    <property type="protein sequence ID" value="SDM59811.1"/>
    <property type="molecule type" value="Genomic_DNA"/>
</dbReference>
<accession>A0A1G9UIQ8</accession>
<dbReference type="InterPro" id="IPR000189">
    <property type="entry name" value="Transglyc_AS"/>
</dbReference>
<keyword evidence="4" id="KW-1185">Reference proteome</keyword>
<dbReference type="STRING" id="459525.SAMN04488137_0949"/>